<evidence type="ECO:0000313" key="1">
    <source>
        <dbReference type="EMBL" id="KAI8432100.1"/>
    </source>
</evidence>
<dbReference type="Proteomes" id="UP001064048">
    <property type="component" value="Chromosome 7"/>
</dbReference>
<keyword evidence="2" id="KW-1185">Reference proteome</keyword>
<protein>
    <submittedName>
        <fullName evidence="1">Uncharacterized protein</fullName>
    </submittedName>
</protein>
<comment type="caution">
    <text evidence="1">The sequence shown here is derived from an EMBL/GenBank/DDBJ whole genome shotgun (WGS) entry which is preliminary data.</text>
</comment>
<accession>A0ACC0K770</accession>
<dbReference type="EMBL" id="CM046107">
    <property type="protein sequence ID" value="KAI8432100.1"/>
    <property type="molecule type" value="Genomic_DNA"/>
</dbReference>
<sequence>MLLKRLSTTSREYTGSQHSRFDTGLNMSTLNLGTRIVSDINFETVTAKKSKLLSPQAVAWINDEDSSLVHDMSFSQTPFPHRDVLDILENDEDELEFDIVNIDTDLLRVPKMISYDSYVHGVASYITKMLEGASPDSTDERYPFQIRIDMLEVAYELFPNRDYCVLCLPSNLAAFPLLEHFTLVSPFGNRKKYINESLYVAHVNSVRGNVSLRAGEAYDIPAMNDILEHAPRKQVLLDLFQKSLNSSTLDSYVLLNQSQPTLEEATAVRTQYGVEAESRRPGTDGTILAGVMSPVMEPHARWYIRDLLRHSNYTTLFWLSRLLAKGDANPCRNLMSLAGRMMPVRPRRIVPNVSGNKDLSKIYKDVSTPFALWVLERPLTSIPKVDVNNGIVVVGASRTGLAFLETLLMGPTSSYLTFTNVTLISEHGLPTVAECLRAADTCVPKNGRYTDRYLKCVPFYFYVDVICAVVTAINRKKKCVSFKNGGMKYYDELVITCGQQFQHPEYLKESLELDKELEKGKTCERMLMDDPDYQPHRVPAPPEMPENVFVINSLFEANINLRKLLRMVSDAKQDEALRLCATNRVVVYGDCIEAYSCMTALLELGLSSDKIVFVEPFPSEDPAELRVNCFNDEVVDERVQAAIAKLGIHVHRRSRFTGWHIKGSRVVSLKFMSPLHAFRVPCFALFYYGVKAIDLHAFRAINECGLVYDGGLVVGPTFDTNDPHIYAAGTCVRYSRRLYAKQHLHRFYCSEDVGEALAKLFLRKMDPFVMGDPDIDPCPSDILPRYNSSLLNFPHASIPNLTRIALGKVRRWQPVQKFESPVIHCATFPGPLYYMKVRKPGPDIPMEVEMSLPHQKKYNSSKYWRYFGLRSWPRRPPPSQRSMRLSCVCVWSFCCARCYCTVQY</sequence>
<reference evidence="1 2" key="1">
    <citation type="journal article" date="2022" name="Genome Biol. Evol.">
        <title>The Spruce Budworm Genome: Reconstructing the Evolutionary History of Antifreeze Proteins.</title>
        <authorList>
            <person name="Beliveau C."/>
            <person name="Gagne P."/>
            <person name="Picq S."/>
            <person name="Vernygora O."/>
            <person name="Keeling C.I."/>
            <person name="Pinkney K."/>
            <person name="Doucet D."/>
            <person name="Wen F."/>
            <person name="Johnston J.S."/>
            <person name="Maaroufi H."/>
            <person name="Boyle B."/>
            <person name="Laroche J."/>
            <person name="Dewar K."/>
            <person name="Juretic N."/>
            <person name="Blackburn G."/>
            <person name="Nisole A."/>
            <person name="Brunet B."/>
            <person name="Brandao M."/>
            <person name="Lumley L."/>
            <person name="Duan J."/>
            <person name="Quan G."/>
            <person name="Lucarotti C.J."/>
            <person name="Roe A.D."/>
            <person name="Sperling F.A.H."/>
            <person name="Levesque R.C."/>
            <person name="Cusson M."/>
        </authorList>
    </citation>
    <scope>NUCLEOTIDE SEQUENCE [LARGE SCALE GENOMIC DNA]</scope>
    <source>
        <strain evidence="1">Glfc:IPQL:Cfum</strain>
    </source>
</reference>
<evidence type="ECO:0000313" key="2">
    <source>
        <dbReference type="Proteomes" id="UP001064048"/>
    </source>
</evidence>
<organism evidence="1 2">
    <name type="scientific">Choristoneura fumiferana</name>
    <name type="common">Spruce budworm moth</name>
    <name type="synonym">Archips fumiferana</name>
    <dbReference type="NCBI Taxonomy" id="7141"/>
    <lineage>
        <taxon>Eukaryota</taxon>
        <taxon>Metazoa</taxon>
        <taxon>Ecdysozoa</taxon>
        <taxon>Arthropoda</taxon>
        <taxon>Hexapoda</taxon>
        <taxon>Insecta</taxon>
        <taxon>Pterygota</taxon>
        <taxon>Neoptera</taxon>
        <taxon>Endopterygota</taxon>
        <taxon>Lepidoptera</taxon>
        <taxon>Glossata</taxon>
        <taxon>Ditrysia</taxon>
        <taxon>Tortricoidea</taxon>
        <taxon>Tortricidae</taxon>
        <taxon>Tortricinae</taxon>
        <taxon>Choristoneura</taxon>
    </lineage>
</organism>
<gene>
    <name evidence="1" type="ORF">MSG28_004605</name>
</gene>
<proteinExistence type="predicted"/>
<name>A0ACC0K770_CHOFU</name>